<sequence length="609" mass="69289">MFLALRRFILARWTSFVLHVSTLWSFLLFQQDPRANDAANPVHKDTADAQADRDTANNFPPTEEQLQERVEKFMGSLDEDAICRLASQHNDQKPCSIVRRDRGSFNVCFFIHFDEDGMRWVVRIPLEPVVQNAWDKVQSEVATMRYLQCSTAIPIPRVHAYGQDSGLAKGQSTAQAFLICDHIAGQLEFSAAGSLMPNAHNEADPTVGGLLSMAANELGRCCQDQWGIKTFASARQYIDYQYHVLSKIYSLLTEDLSRKQAQMELLALDGLERQIPMLVSSQRSNDPFVLAHMDLRCGNIMVAEDLRIHAIIDWGCAGTIPRQLFTPPPWITGHDLDAVAAIPHYTAYPEFLQAPEEKSLISETCAKLRDDWKPLPDLAFPMAQIFRQPSCLMRVYHKFIFPKLYDGEKASVIPKFFERQDIAKTLAVEVTRRVEESSRYTQYLKDQGLLVVDQQAQQTKRSINEGPVQDRFFRIDSDKGPYSTIKEFNDWLFAIATHQKPGPDEAIQGLDHPDMYRGSLPDTGEISFTHADITLGNIMVSGSPGSYVITGIIDREQAGWYPEYWEYCKILSGVELDHEWRTEDWGGKIARRFEVVWFAVAEYSLWCCP</sequence>
<evidence type="ECO:0000256" key="1">
    <source>
        <dbReference type="SAM" id="MobiDB-lite"/>
    </source>
</evidence>
<evidence type="ECO:0000313" key="5">
    <source>
        <dbReference type="Proteomes" id="UP000736672"/>
    </source>
</evidence>
<dbReference type="PANTHER" id="PTHR21310">
    <property type="entry name" value="AMINOGLYCOSIDE PHOSPHOTRANSFERASE-RELATED-RELATED"/>
    <property type="match status" value="1"/>
</dbReference>
<proteinExistence type="predicted"/>
<dbReference type="InterPro" id="IPR002575">
    <property type="entry name" value="Aminoglycoside_PTrfase"/>
</dbReference>
<feature type="chain" id="PRO_5040497471" evidence="2">
    <location>
        <begin position="26"/>
        <end position="609"/>
    </location>
</feature>
<dbReference type="Gene3D" id="3.30.200.20">
    <property type="entry name" value="Phosphorylase Kinase, domain 1"/>
    <property type="match status" value="1"/>
</dbReference>
<dbReference type="EMBL" id="JAGTJS010000004">
    <property type="protein sequence ID" value="KAH7271697.1"/>
    <property type="molecule type" value="Genomic_DNA"/>
</dbReference>
<keyword evidence="5" id="KW-1185">Reference proteome</keyword>
<dbReference type="Gene3D" id="3.90.1200.10">
    <property type="match status" value="1"/>
</dbReference>
<feature type="region of interest" description="Disordered" evidence="1">
    <location>
        <begin position="38"/>
        <end position="60"/>
    </location>
</feature>
<evidence type="ECO:0000259" key="3">
    <source>
        <dbReference type="Pfam" id="PF01636"/>
    </source>
</evidence>
<keyword evidence="4" id="KW-0418">Kinase</keyword>
<dbReference type="InterPro" id="IPR011009">
    <property type="entry name" value="Kinase-like_dom_sf"/>
</dbReference>
<comment type="caution">
    <text evidence="4">The sequence shown here is derived from an EMBL/GenBank/DDBJ whole genome shotgun (WGS) entry which is preliminary data.</text>
</comment>
<dbReference type="PANTHER" id="PTHR21310:SF37">
    <property type="entry name" value="AMINOGLYCOSIDE PHOSPHOTRANSFERASE DOMAIN-CONTAINING PROTEIN"/>
    <property type="match status" value="1"/>
</dbReference>
<keyword evidence="2" id="KW-0732">Signal</keyword>
<dbReference type="SUPFAM" id="SSF56112">
    <property type="entry name" value="Protein kinase-like (PK-like)"/>
    <property type="match status" value="2"/>
</dbReference>
<dbReference type="InterPro" id="IPR051678">
    <property type="entry name" value="AGP_Transferase"/>
</dbReference>
<keyword evidence="4" id="KW-0808">Transferase</keyword>
<protein>
    <submittedName>
        <fullName evidence="4">Kinase-like domain-containing protein</fullName>
    </submittedName>
</protein>
<feature type="compositionally biased region" description="Basic and acidic residues" evidence="1">
    <location>
        <begin position="42"/>
        <end position="55"/>
    </location>
</feature>
<evidence type="ECO:0000256" key="2">
    <source>
        <dbReference type="SAM" id="SignalP"/>
    </source>
</evidence>
<dbReference type="Proteomes" id="UP000736672">
    <property type="component" value="Unassembled WGS sequence"/>
</dbReference>
<gene>
    <name evidence="4" type="ORF">B0J15DRAFT_576819</name>
</gene>
<feature type="signal peptide" evidence="2">
    <location>
        <begin position="1"/>
        <end position="25"/>
    </location>
</feature>
<dbReference type="AlphaFoldDB" id="A0A9P9KZZ6"/>
<accession>A0A9P9KZZ6</accession>
<dbReference type="GO" id="GO:0016301">
    <property type="term" value="F:kinase activity"/>
    <property type="evidence" value="ECO:0007669"/>
    <property type="project" value="UniProtKB-KW"/>
</dbReference>
<dbReference type="Pfam" id="PF01636">
    <property type="entry name" value="APH"/>
    <property type="match status" value="1"/>
</dbReference>
<feature type="domain" description="Aminoglycoside phosphotransferase" evidence="3">
    <location>
        <begin position="112"/>
        <end position="321"/>
    </location>
</feature>
<evidence type="ECO:0000313" key="4">
    <source>
        <dbReference type="EMBL" id="KAH7271697.1"/>
    </source>
</evidence>
<dbReference type="OrthoDB" id="10003767at2759"/>
<name>A0A9P9KZZ6_FUSSL</name>
<organism evidence="4 5">
    <name type="scientific">Fusarium solani</name>
    <name type="common">Filamentous fungus</name>
    <dbReference type="NCBI Taxonomy" id="169388"/>
    <lineage>
        <taxon>Eukaryota</taxon>
        <taxon>Fungi</taxon>
        <taxon>Dikarya</taxon>
        <taxon>Ascomycota</taxon>
        <taxon>Pezizomycotina</taxon>
        <taxon>Sordariomycetes</taxon>
        <taxon>Hypocreomycetidae</taxon>
        <taxon>Hypocreales</taxon>
        <taxon>Nectriaceae</taxon>
        <taxon>Fusarium</taxon>
        <taxon>Fusarium solani species complex</taxon>
    </lineage>
</organism>
<reference evidence="4" key="1">
    <citation type="journal article" date="2021" name="Nat. Commun.">
        <title>Genetic determinants of endophytism in the Arabidopsis root mycobiome.</title>
        <authorList>
            <person name="Mesny F."/>
            <person name="Miyauchi S."/>
            <person name="Thiergart T."/>
            <person name="Pickel B."/>
            <person name="Atanasova L."/>
            <person name="Karlsson M."/>
            <person name="Huettel B."/>
            <person name="Barry K.W."/>
            <person name="Haridas S."/>
            <person name="Chen C."/>
            <person name="Bauer D."/>
            <person name="Andreopoulos W."/>
            <person name="Pangilinan J."/>
            <person name="LaButti K."/>
            <person name="Riley R."/>
            <person name="Lipzen A."/>
            <person name="Clum A."/>
            <person name="Drula E."/>
            <person name="Henrissat B."/>
            <person name="Kohler A."/>
            <person name="Grigoriev I.V."/>
            <person name="Martin F.M."/>
            <person name="Hacquard S."/>
        </authorList>
    </citation>
    <scope>NUCLEOTIDE SEQUENCE</scope>
    <source>
        <strain evidence="4">FSSC 5 MPI-SDFR-AT-0091</strain>
    </source>
</reference>